<dbReference type="InterPro" id="IPR025330">
    <property type="entry name" value="DUF4236"/>
</dbReference>
<keyword evidence="1" id="KW-0472">Membrane</keyword>
<feature type="domain" description="DUF4236" evidence="2">
    <location>
        <begin position="3"/>
        <end position="54"/>
    </location>
</feature>
<dbReference type="Proteomes" id="UP000292209">
    <property type="component" value="Unassembled WGS sequence"/>
</dbReference>
<comment type="caution">
    <text evidence="3">The sequence shown here is derived from an EMBL/GenBank/DDBJ whole genome shotgun (WGS) entry which is preliminary data.</text>
</comment>
<evidence type="ECO:0000256" key="1">
    <source>
        <dbReference type="SAM" id="Phobius"/>
    </source>
</evidence>
<reference evidence="3 4" key="1">
    <citation type="submission" date="2019-02" db="EMBL/GenBank/DDBJ databases">
        <title>Genomic Encyclopedia of Archaeal and Bacterial Type Strains, Phase II (KMG-II): from individual species to whole genera.</title>
        <authorList>
            <person name="Goeker M."/>
        </authorList>
    </citation>
    <scope>NUCLEOTIDE SEQUENCE [LARGE SCALE GENOMIC DNA]</scope>
    <source>
        <strain evidence="3 4">DSM 21411</strain>
    </source>
</reference>
<gene>
    <name evidence="3" type="ORF">BC751_0394</name>
</gene>
<keyword evidence="4" id="KW-1185">Reference proteome</keyword>
<evidence type="ECO:0000259" key="2">
    <source>
        <dbReference type="Pfam" id="PF14020"/>
    </source>
</evidence>
<name>A0A4Q7P4H1_9BACT</name>
<evidence type="ECO:0000313" key="3">
    <source>
        <dbReference type="EMBL" id="RZS94883.1"/>
    </source>
</evidence>
<dbReference type="OrthoDB" id="9806903at2"/>
<dbReference type="Pfam" id="PF14020">
    <property type="entry name" value="DUF4236"/>
    <property type="match status" value="1"/>
</dbReference>
<organism evidence="3 4">
    <name type="scientific">Cecembia calidifontis</name>
    <dbReference type="NCBI Taxonomy" id="1187080"/>
    <lineage>
        <taxon>Bacteria</taxon>
        <taxon>Pseudomonadati</taxon>
        <taxon>Bacteroidota</taxon>
        <taxon>Cytophagia</taxon>
        <taxon>Cytophagales</taxon>
        <taxon>Cyclobacteriaceae</taxon>
        <taxon>Cecembia</taxon>
    </lineage>
</organism>
<dbReference type="AlphaFoldDB" id="A0A4Q7P4H1"/>
<sequence>MGFYLRKGFNFGPLRVNLSKSGLGISAGVTGARIGINSQGRTYVHGGRHGLYYRKNLPIGNKSTSSSKGKTSNLSLEEEMFSDTGLTYKIMDLTRQKLVLEPLFSSDRKIYLYLGLSALLVGIFSTAMIFKLMMLLTGALMITWFILGKLRQKNLKKSLESLQGLSADQQTEANWIQNSQGLNQNDLRLLAIHTLDAWLENQVRDGQLIPLENLVMFLPIDREKALSLALGHYNEVVHSVLADHQLEDSENEFIESIEDNWSIPADEIQQERKLIDSFRMLRQIQQEELPLKSFSRDLVAGEKPYFEGEGRLLVLRVLDSWQANRVRYKTKGYQLDMEGIIRISSRVVEIHEGRNIRSYPIRQVEDVHLSLGEGIVEVFMSNRKQPLVFTAPDLFEFSAVLLKASGQN</sequence>
<accession>A0A4Q7P4H1</accession>
<keyword evidence="1" id="KW-0812">Transmembrane</keyword>
<dbReference type="RefSeq" id="WP_130274073.1">
    <property type="nucleotide sequence ID" value="NZ_SGXG01000001.1"/>
</dbReference>
<keyword evidence="1" id="KW-1133">Transmembrane helix</keyword>
<dbReference type="EMBL" id="SGXG01000001">
    <property type="protein sequence ID" value="RZS94883.1"/>
    <property type="molecule type" value="Genomic_DNA"/>
</dbReference>
<proteinExistence type="predicted"/>
<feature type="transmembrane region" description="Helical" evidence="1">
    <location>
        <begin position="110"/>
        <end position="127"/>
    </location>
</feature>
<evidence type="ECO:0000313" key="4">
    <source>
        <dbReference type="Proteomes" id="UP000292209"/>
    </source>
</evidence>
<protein>
    <submittedName>
        <fullName evidence="3">Uncharacterized protein DUF4236</fullName>
    </submittedName>
</protein>